<dbReference type="GO" id="GO:0031179">
    <property type="term" value="P:peptide modification"/>
    <property type="evidence" value="ECO:0007669"/>
    <property type="project" value="InterPro"/>
</dbReference>
<dbReference type="EMBL" id="SSMD01000007">
    <property type="protein sequence ID" value="THD72591.1"/>
    <property type="molecule type" value="Genomic_DNA"/>
</dbReference>
<organism evidence="2 3">
    <name type="scientific">Thalassobius vesicularis</name>
    <dbReference type="NCBI Taxonomy" id="1294297"/>
    <lineage>
        <taxon>Bacteria</taxon>
        <taxon>Pseudomonadati</taxon>
        <taxon>Pseudomonadota</taxon>
        <taxon>Alphaproteobacteria</taxon>
        <taxon>Rhodobacterales</taxon>
        <taxon>Roseobacteraceae</taxon>
        <taxon>Thalassovita</taxon>
    </lineage>
</organism>
<gene>
    <name evidence="2" type="primary">lanM</name>
    <name evidence="2" type="ORF">E7681_14275</name>
</gene>
<dbReference type="PRINTS" id="PR01955">
    <property type="entry name" value="LANCFRANKIA"/>
</dbReference>
<evidence type="ECO:0000313" key="2">
    <source>
        <dbReference type="EMBL" id="THD72591.1"/>
    </source>
</evidence>
<dbReference type="Proteomes" id="UP000306113">
    <property type="component" value="Unassembled WGS sequence"/>
</dbReference>
<evidence type="ECO:0000259" key="1">
    <source>
        <dbReference type="Pfam" id="PF13575"/>
    </source>
</evidence>
<comment type="caution">
    <text evidence="2">The sequence shown here is derived from an EMBL/GenBank/DDBJ whole genome shotgun (WGS) entry which is preliminary data.</text>
</comment>
<accession>A0A4S3M952</accession>
<dbReference type="GO" id="GO:0005975">
    <property type="term" value="P:carbohydrate metabolic process"/>
    <property type="evidence" value="ECO:0007669"/>
    <property type="project" value="InterPro"/>
</dbReference>
<dbReference type="SMART" id="SM01260">
    <property type="entry name" value="LANC_like"/>
    <property type="match status" value="1"/>
</dbReference>
<reference evidence="2 3" key="1">
    <citation type="submission" date="2019-04" db="EMBL/GenBank/DDBJ databases">
        <title>Draft genome sequence of Youngimonas vesicularis.</title>
        <authorList>
            <person name="Hameed A."/>
        </authorList>
    </citation>
    <scope>NUCLEOTIDE SEQUENCE [LARGE SCALE GENOMIC DNA]</scope>
    <source>
        <strain evidence="2 3">CC-AMW-E</strain>
    </source>
</reference>
<dbReference type="PIRSF" id="PIRSF037228">
    <property type="entry name" value="Lant_mod_RumM"/>
    <property type="match status" value="1"/>
</dbReference>
<dbReference type="SUPFAM" id="SSF158745">
    <property type="entry name" value="LanC-like"/>
    <property type="match status" value="1"/>
</dbReference>
<dbReference type="Gene3D" id="1.50.10.10">
    <property type="match status" value="1"/>
</dbReference>
<proteinExistence type="predicted"/>
<evidence type="ECO:0000313" key="3">
    <source>
        <dbReference type="Proteomes" id="UP000306113"/>
    </source>
</evidence>
<name>A0A4S3M952_9RHOB</name>
<dbReference type="InterPro" id="IPR007822">
    <property type="entry name" value="LANC-like"/>
</dbReference>
<dbReference type="AlphaFoldDB" id="A0A4S3M952"/>
<dbReference type="Pfam" id="PF05147">
    <property type="entry name" value="LANC_like"/>
    <property type="match status" value="1"/>
</dbReference>
<dbReference type="RefSeq" id="WP_136339989.1">
    <property type="nucleotide sequence ID" value="NZ_SSMD01000007.1"/>
</dbReference>
<sequence length="1051" mass="113373">MSLTQTDLRQIATGALTLDERLALPDTAFVADPGAVQRRLDHWRRSLGEDFPDRLGKRLAQLDLSEARAAMLMGGLRPDALTVLPDWTRALADLAPAFALDIPVPADLAEIPFADLLWPLARLAGTRIMTRHPDLAALLTDQAQEDIDAALLRILSTVTAHSLFAEFDLWRRLRRGGDPYGSFVRHFRAAGHVAFLREYPVLARRIVTFVESHIRTTAQFLTRLAADTKALAAAGDLPVARLNIGLSDRHDGGATVILVDFASGRKLVYKPKPIEPEIWFNDFAHAAGTLANIPGGLVRPGLLALARDGYGWVGYIEHLTCTAPDQVERYYRRAGGLAALVHLINGYDFHEENVIASGEWPTLVDFETLFNPEPLRPDGQDRPQWSVFSVMDTMLLTAWMPSAQGGSVDIGGFTGCLDDVAQHKAQYLDPNSATMRWGIMPKPPRRGSNLVRLGDQPQRLADHLAPFRDGFSRVFRAVRDKAGTGLDALIARAETLEFRHILRHTRIYVTLLEASYHPDLNRDGIALSLHYEQVMRVTFLGSWKRDQADFARQEQAELMAEDVPVFTRRNDGRDLLSVTGAAVRGFFGNSGIDAFRRHLALTSEDELWRQIELVNAAVFAAGATPATLRAGVEGDAFAPVAEAARSDDMLTERAAQIGRDLIRRAFVAPNGGLNWQGAVPSDAHRRYQVGGLDQGVYAGNGGIALFLAVLDRALPGQGFADAARATVSMAPEDFGRPEDVATFRVPIGGYSGAGALIYANVRLAALLDDPAPLGAALRLAGLLSPVHIHMDTQFDVLNGSAGLILALLDLAQASGEPRCLTLAEVAGDHLLAHAVAQGDTLAWPTIEGLLHGGFAHGAAGIAVALIRLGHRLGRDDFVRAGHAALGFQARLWDAAQTNWRDTRREDGACSCQWCYGAAGTGFAYLALSGLLPDATTREGTDRAARAVSGASAALVDHLCCGNAGSVMLLMRAGQPKAARPMAVGLATARATPGDFVLYPRGTYAPPLRQPVFPGLMQGTAGIGLTLLSVARPDLPIPDVMTLSAPNRRHAA</sequence>
<dbReference type="InterPro" id="IPR025410">
    <property type="entry name" value="Lant_dehyd"/>
</dbReference>
<dbReference type="Pfam" id="PF13575">
    <property type="entry name" value="DUF4135"/>
    <property type="match status" value="1"/>
</dbReference>
<dbReference type="PRINTS" id="PR01950">
    <property type="entry name" value="LANCSUPER"/>
</dbReference>
<dbReference type="CDD" id="cd04792">
    <property type="entry name" value="LanM-like"/>
    <property type="match status" value="1"/>
</dbReference>
<dbReference type="InterPro" id="IPR012341">
    <property type="entry name" value="6hp_glycosidase-like_sf"/>
</dbReference>
<dbReference type="InterPro" id="IPR017146">
    <property type="entry name" value="Lanti_2_LanM"/>
</dbReference>
<dbReference type="NCBIfam" id="TIGR03897">
    <property type="entry name" value="lanti_2_LanM"/>
    <property type="match status" value="1"/>
</dbReference>
<protein>
    <submittedName>
        <fullName evidence="2">Type 2 lantipeptide synthetase LanM</fullName>
    </submittedName>
</protein>
<dbReference type="OrthoDB" id="9148343at2"/>
<keyword evidence="3" id="KW-1185">Reference proteome</keyword>
<feature type="domain" description="Lantibiotic biosynthesis protein dehydration" evidence="1">
    <location>
        <begin position="199"/>
        <end position="567"/>
    </location>
</feature>